<evidence type="ECO:0000259" key="1">
    <source>
        <dbReference type="Pfam" id="PF04168"/>
    </source>
</evidence>
<dbReference type="PANTHER" id="PTHR34595">
    <property type="entry name" value="BLR5612 PROTEIN"/>
    <property type="match status" value="1"/>
</dbReference>
<dbReference type="InterPro" id="IPR007296">
    <property type="entry name" value="DUF403"/>
</dbReference>
<dbReference type="KEGG" id="mars:A8C75_05125"/>
<accession>A0A1A9EWL1</accession>
<dbReference type="PANTHER" id="PTHR34595:SF7">
    <property type="entry name" value="SLL1039 PROTEIN"/>
    <property type="match status" value="1"/>
</dbReference>
<name>A0A1A9EWL1_9GAMM</name>
<proteinExistence type="predicted"/>
<reference evidence="3" key="1">
    <citation type="submission" date="2016-05" db="EMBL/GenBank/DDBJ databases">
        <authorList>
            <person name="Baek K."/>
            <person name="Yang S.-J."/>
        </authorList>
    </citation>
    <scope>NUCLEOTIDE SEQUENCE [LARGE SCALE GENOMIC DNA]</scope>
    <source>
        <strain evidence="3">ST58-10</strain>
    </source>
</reference>
<evidence type="ECO:0000313" key="3">
    <source>
        <dbReference type="Proteomes" id="UP000078070"/>
    </source>
</evidence>
<dbReference type="Proteomes" id="UP000078070">
    <property type="component" value="Chromosome"/>
</dbReference>
<dbReference type="EMBL" id="CP015839">
    <property type="protein sequence ID" value="ANG61929.1"/>
    <property type="molecule type" value="Genomic_DNA"/>
</dbReference>
<protein>
    <recommendedName>
        <fullName evidence="1">DUF403 domain-containing protein</fullName>
    </recommendedName>
</protein>
<keyword evidence="3" id="KW-1185">Reference proteome</keyword>
<sequence>MLSRVAERIYWAARYLERVENTARLVSVYDNLLFDLPRSVNIGWFNLVIINSGTELFFERYKVQDERNVVKFTLADDTNPSSMLSSLTMLRENIRTARDVLPAEAWELVNELLLFARNDIQQGINRNGRHAFLNGIIEGCQGINGLLLGTMSRDAAWHFMRLGCNLERADMTTRLLDAGAAVLQLSEDNDTTNLSQIVWGNVLRSGSAYMAYRRTMRTAVNGSDVARFLLSDEHFPRSVGFCLDQISSATARLPTAGKRYASIKPQLPKHDIRDGFCLSPDFRDYLNDQQLVLAEAHNHIASNWFAHD</sequence>
<dbReference type="Pfam" id="PF04168">
    <property type="entry name" value="Alpha-E"/>
    <property type="match status" value="1"/>
</dbReference>
<reference evidence="2 3" key="2">
    <citation type="journal article" date="2018" name="Int. J. Syst. Evol. Microbiol.">
        <title>Marinobacterium aestuarii sp. nov., a benzene-degrading marine bacterium isolated from estuary sediment.</title>
        <authorList>
            <person name="Bae S.S."/>
            <person name="Jung J."/>
            <person name="Chung D."/>
            <person name="Baek K."/>
        </authorList>
    </citation>
    <scope>NUCLEOTIDE SEQUENCE [LARGE SCALE GENOMIC DNA]</scope>
    <source>
        <strain evidence="2 3">ST58-10</strain>
    </source>
</reference>
<dbReference type="OrthoDB" id="9803532at2"/>
<dbReference type="AlphaFoldDB" id="A0A1A9EWL1"/>
<feature type="domain" description="DUF403" evidence="1">
    <location>
        <begin position="1"/>
        <end position="305"/>
    </location>
</feature>
<gene>
    <name evidence="2" type="ORF">A8C75_05125</name>
</gene>
<dbReference type="InterPro" id="IPR051680">
    <property type="entry name" value="ATP-dep_Glu-Cys_Ligase-2"/>
</dbReference>
<dbReference type="STRING" id="1821621.A8C75_05125"/>
<evidence type="ECO:0000313" key="2">
    <source>
        <dbReference type="EMBL" id="ANG61929.1"/>
    </source>
</evidence>
<organism evidence="2 3">
    <name type="scientific">Marinobacterium aestuarii</name>
    <dbReference type="NCBI Taxonomy" id="1821621"/>
    <lineage>
        <taxon>Bacteria</taxon>
        <taxon>Pseudomonadati</taxon>
        <taxon>Pseudomonadota</taxon>
        <taxon>Gammaproteobacteria</taxon>
        <taxon>Oceanospirillales</taxon>
        <taxon>Oceanospirillaceae</taxon>
        <taxon>Marinobacterium</taxon>
    </lineage>
</organism>